<keyword evidence="5 7" id="KW-1133">Transmembrane helix</keyword>
<dbReference type="SUPFAM" id="SSF103473">
    <property type="entry name" value="MFS general substrate transporter"/>
    <property type="match status" value="1"/>
</dbReference>
<dbReference type="Gene3D" id="1.20.1250.20">
    <property type="entry name" value="MFS general substrate transporter like domains"/>
    <property type="match status" value="1"/>
</dbReference>
<dbReference type="AlphaFoldDB" id="A0A0J5ISC3"/>
<feature type="transmembrane region" description="Helical" evidence="7">
    <location>
        <begin position="12"/>
        <end position="35"/>
    </location>
</feature>
<dbReference type="PANTHER" id="PTHR23513:SF11">
    <property type="entry name" value="STAPHYLOFERRIN A TRANSPORTER"/>
    <property type="match status" value="1"/>
</dbReference>
<keyword evidence="4 7" id="KW-0812">Transmembrane</keyword>
<name>A0A0J5ISC3_9GAMM</name>
<feature type="transmembrane region" description="Helical" evidence="7">
    <location>
        <begin position="289"/>
        <end position="307"/>
    </location>
</feature>
<protein>
    <recommendedName>
        <fullName evidence="8">Major facilitator superfamily (MFS) profile domain-containing protein</fullName>
    </recommendedName>
</protein>
<evidence type="ECO:0000256" key="4">
    <source>
        <dbReference type="ARBA" id="ARBA00022692"/>
    </source>
</evidence>
<organism evidence="9 10">
    <name type="scientific">Xenorhabdus khoisanae</name>
    <dbReference type="NCBI Taxonomy" id="880157"/>
    <lineage>
        <taxon>Bacteria</taxon>
        <taxon>Pseudomonadati</taxon>
        <taxon>Pseudomonadota</taxon>
        <taxon>Gammaproteobacteria</taxon>
        <taxon>Enterobacterales</taxon>
        <taxon>Morganellaceae</taxon>
        <taxon>Xenorhabdus</taxon>
    </lineage>
</organism>
<evidence type="ECO:0000256" key="7">
    <source>
        <dbReference type="SAM" id="Phobius"/>
    </source>
</evidence>
<accession>A0A0J5ISC3</accession>
<evidence type="ECO:0000256" key="5">
    <source>
        <dbReference type="ARBA" id="ARBA00022989"/>
    </source>
</evidence>
<feature type="transmembrane region" description="Helical" evidence="7">
    <location>
        <begin position="380"/>
        <end position="396"/>
    </location>
</feature>
<evidence type="ECO:0000313" key="10">
    <source>
        <dbReference type="Proteomes" id="UP000036277"/>
    </source>
</evidence>
<dbReference type="InterPro" id="IPR036259">
    <property type="entry name" value="MFS_trans_sf"/>
</dbReference>
<feature type="transmembrane region" description="Helical" evidence="7">
    <location>
        <begin position="256"/>
        <end position="277"/>
    </location>
</feature>
<dbReference type="PANTHER" id="PTHR23513">
    <property type="entry name" value="INTEGRAL MEMBRANE EFFLUX PROTEIN-RELATED"/>
    <property type="match status" value="1"/>
</dbReference>
<sequence>MIKRIPFQISGLLALNGVSILGNAITEIAIPWLILEISGSPLLVATVMSAKILPLIFSIFFSAQLVDKYGAFRISVLSDLVNFLSVLLIPVFYTMDILHFYLLAVLLIFSTVLDSPGRLAKDVMLAKEIRQNKREHELINGINSTIENICDLIGPVIGSFIIALLGTINALYFDAISFLAVALGLIILRKHFIANINEVTKTPSLPHHYFLEAFRYIKSEKALFAVLIISSVVNFVLTPFLIVYLPYVNKQEFNSVLSLGVSMTCFGVGTTLSSLLYGVYGKHFSSNRIILSGYSLFVLFLISLNLFSGQYILFIQLFAIGMCIGFSAPVEVTLIQRQVSEKLFGRMMTLFSSTRFLAVPVGYLCFGAVLESGLARQTPLIMAGVVLGGLAIYGVMQKREKSENDNFSV</sequence>
<comment type="caution">
    <text evidence="9">The sequence shown here is derived from an EMBL/GenBank/DDBJ whole genome shotgun (WGS) entry which is preliminary data.</text>
</comment>
<dbReference type="GO" id="GO:0005886">
    <property type="term" value="C:plasma membrane"/>
    <property type="evidence" value="ECO:0007669"/>
    <property type="project" value="UniProtKB-SubCell"/>
</dbReference>
<evidence type="ECO:0000256" key="1">
    <source>
        <dbReference type="ARBA" id="ARBA00004651"/>
    </source>
</evidence>
<dbReference type="InterPro" id="IPR020846">
    <property type="entry name" value="MFS_dom"/>
</dbReference>
<proteinExistence type="predicted"/>
<dbReference type="RefSeq" id="WP_047962437.1">
    <property type="nucleotide sequence ID" value="NZ_CAWMBG010000030.1"/>
</dbReference>
<evidence type="ECO:0000256" key="6">
    <source>
        <dbReference type="ARBA" id="ARBA00023136"/>
    </source>
</evidence>
<evidence type="ECO:0000256" key="3">
    <source>
        <dbReference type="ARBA" id="ARBA00022475"/>
    </source>
</evidence>
<keyword evidence="10" id="KW-1185">Reference proteome</keyword>
<dbReference type="PATRIC" id="fig|880157.4.peg.1224"/>
<keyword evidence="3" id="KW-1003">Cell membrane</keyword>
<evidence type="ECO:0000313" key="9">
    <source>
        <dbReference type="EMBL" id="KMJ46090.1"/>
    </source>
</evidence>
<reference evidence="9 10" key="1">
    <citation type="submission" date="2015-06" db="EMBL/GenBank/DDBJ databases">
        <title>Draft Whole-Genome Sequence of the Entomopathogenic Bacterium Xenorhabdus khoisanae.</title>
        <authorList>
            <person name="Naidoo S."/>
            <person name="Featherston J."/>
            <person name="Gray V.M."/>
        </authorList>
    </citation>
    <scope>NUCLEOTIDE SEQUENCE [LARGE SCALE GENOMIC DNA]</scope>
    <source>
        <strain evidence="9 10">MCB</strain>
    </source>
</reference>
<dbReference type="EMBL" id="LFCV01000030">
    <property type="protein sequence ID" value="KMJ46090.1"/>
    <property type="molecule type" value="Genomic_DNA"/>
</dbReference>
<dbReference type="STRING" id="880157.AB204_05855"/>
<dbReference type="Proteomes" id="UP000036277">
    <property type="component" value="Unassembled WGS sequence"/>
</dbReference>
<dbReference type="Pfam" id="PF05977">
    <property type="entry name" value="MFS_3"/>
    <property type="match status" value="1"/>
</dbReference>
<feature type="transmembrane region" description="Helical" evidence="7">
    <location>
        <begin position="41"/>
        <end position="62"/>
    </location>
</feature>
<feature type="transmembrane region" description="Helical" evidence="7">
    <location>
        <begin position="313"/>
        <end position="335"/>
    </location>
</feature>
<feature type="transmembrane region" description="Helical" evidence="7">
    <location>
        <begin position="138"/>
        <end position="164"/>
    </location>
</feature>
<feature type="transmembrane region" description="Helical" evidence="7">
    <location>
        <begin position="74"/>
        <end position="93"/>
    </location>
</feature>
<dbReference type="PROSITE" id="PS50850">
    <property type="entry name" value="MFS"/>
    <property type="match status" value="1"/>
</dbReference>
<keyword evidence="2" id="KW-0813">Transport</keyword>
<feature type="transmembrane region" description="Helical" evidence="7">
    <location>
        <begin position="222"/>
        <end position="244"/>
    </location>
</feature>
<feature type="transmembrane region" description="Helical" evidence="7">
    <location>
        <begin position="356"/>
        <end position="374"/>
    </location>
</feature>
<keyword evidence="6 7" id="KW-0472">Membrane</keyword>
<dbReference type="GO" id="GO:0022857">
    <property type="term" value="F:transmembrane transporter activity"/>
    <property type="evidence" value="ECO:0007669"/>
    <property type="project" value="InterPro"/>
</dbReference>
<feature type="domain" description="Major facilitator superfamily (MFS) profile" evidence="8">
    <location>
        <begin position="223"/>
        <end position="409"/>
    </location>
</feature>
<dbReference type="InterPro" id="IPR010290">
    <property type="entry name" value="TM_effector"/>
</dbReference>
<dbReference type="OrthoDB" id="9793136at2"/>
<evidence type="ECO:0000259" key="8">
    <source>
        <dbReference type="PROSITE" id="PS50850"/>
    </source>
</evidence>
<gene>
    <name evidence="9" type="ORF">AB204_05855</name>
</gene>
<comment type="subcellular location">
    <subcellularLocation>
        <location evidence="1">Cell membrane</location>
        <topology evidence="1">Multi-pass membrane protein</topology>
    </subcellularLocation>
</comment>
<evidence type="ECO:0000256" key="2">
    <source>
        <dbReference type="ARBA" id="ARBA00022448"/>
    </source>
</evidence>
<feature type="transmembrane region" description="Helical" evidence="7">
    <location>
        <begin position="170"/>
        <end position="188"/>
    </location>
</feature>
<feature type="transmembrane region" description="Helical" evidence="7">
    <location>
        <begin position="99"/>
        <end position="117"/>
    </location>
</feature>
<dbReference type="CDD" id="cd06173">
    <property type="entry name" value="MFS_MefA_like"/>
    <property type="match status" value="1"/>
</dbReference>